<protein>
    <submittedName>
        <fullName evidence="1">RNA-directed DNA polymerase from mobile element jockey</fullName>
    </submittedName>
</protein>
<dbReference type="Proteomes" id="UP001219518">
    <property type="component" value="Unassembled WGS sequence"/>
</dbReference>
<evidence type="ECO:0000313" key="1">
    <source>
        <dbReference type="EMBL" id="KAK3911294.1"/>
    </source>
</evidence>
<keyword evidence="1" id="KW-0808">Transferase</keyword>
<comment type="caution">
    <text evidence="1">The sequence shown here is derived from an EMBL/GenBank/DDBJ whole genome shotgun (WGS) entry which is preliminary data.</text>
</comment>
<keyword evidence="1" id="KW-0548">Nucleotidyltransferase</keyword>
<reference evidence="1" key="2">
    <citation type="journal article" date="2023" name="BMC Genomics">
        <title>Pest status, molecular evolution, and epigenetic factors derived from the genome assembly of Frankliniella fusca, a thysanopteran phytovirus vector.</title>
        <authorList>
            <person name="Catto M.A."/>
            <person name="Labadie P.E."/>
            <person name="Jacobson A.L."/>
            <person name="Kennedy G.G."/>
            <person name="Srinivasan R."/>
            <person name="Hunt B.G."/>
        </authorList>
    </citation>
    <scope>NUCLEOTIDE SEQUENCE</scope>
    <source>
        <strain evidence="1">PL_HMW_Pooled</strain>
    </source>
</reference>
<keyword evidence="1" id="KW-0695">RNA-directed DNA polymerase</keyword>
<sequence length="281" mass="32141">MLQSLIIEEKLPQVKRTFYFKRVTTQHSLEVLCNKLSNTDWSIVYNCEDINEMYNNFIECYQTLYEESFPKKKVYCDKQGSLYQVNPEINQMSKHNITCHRLMKTTSDPAIIEQCKNYRRFYKSEIVKMKKQLNADNIEKATNKSKAMWSIINKETGREAKGHTNIEILDGDQELKNPSEVANAFNSYFINSVQSLVSEPDGSAEQNVSRSCNSIAFTPVTELDIKNIIRKMKAKTSAGVDGIPSTIVKETAHQILKPLTFIINASMESGVFPQKLKIAKT</sequence>
<proteinExistence type="predicted"/>
<reference evidence="1" key="1">
    <citation type="submission" date="2021-07" db="EMBL/GenBank/DDBJ databases">
        <authorList>
            <person name="Catto M.A."/>
            <person name="Jacobson A."/>
            <person name="Kennedy G."/>
            <person name="Labadie P."/>
            <person name="Hunt B.G."/>
            <person name="Srinivasan R."/>
        </authorList>
    </citation>
    <scope>NUCLEOTIDE SEQUENCE</scope>
    <source>
        <strain evidence="1">PL_HMW_Pooled</strain>
        <tissue evidence="1">Head</tissue>
    </source>
</reference>
<dbReference type="PANTHER" id="PTHR47510">
    <property type="entry name" value="REVERSE TRANSCRIPTASE DOMAIN-CONTAINING PROTEIN"/>
    <property type="match status" value="1"/>
</dbReference>
<dbReference type="PANTHER" id="PTHR47510:SF3">
    <property type="entry name" value="ENDO_EXONUCLEASE_PHOSPHATASE DOMAIN-CONTAINING PROTEIN"/>
    <property type="match status" value="1"/>
</dbReference>
<evidence type="ECO:0000313" key="2">
    <source>
        <dbReference type="Proteomes" id="UP001219518"/>
    </source>
</evidence>
<gene>
    <name evidence="1" type="ORF">KUF71_021075</name>
</gene>
<name>A0AAE1GYB4_9NEOP</name>
<dbReference type="EMBL" id="JAHWGI010000256">
    <property type="protein sequence ID" value="KAK3911294.1"/>
    <property type="molecule type" value="Genomic_DNA"/>
</dbReference>
<dbReference type="GO" id="GO:0003964">
    <property type="term" value="F:RNA-directed DNA polymerase activity"/>
    <property type="evidence" value="ECO:0007669"/>
    <property type="project" value="UniProtKB-KW"/>
</dbReference>
<dbReference type="AlphaFoldDB" id="A0AAE1GYB4"/>
<keyword evidence="2" id="KW-1185">Reference proteome</keyword>
<accession>A0AAE1GYB4</accession>
<organism evidence="1 2">
    <name type="scientific">Frankliniella fusca</name>
    <dbReference type="NCBI Taxonomy" id="407009"/>
    <lineage>
        <taxon>Eukaryota</taxon>
        <taxon>Metazoa</taxon>
        <taxon>Ecdysozoa</taxon>
        <taxon>Arthropoda</taxon>
        <taxon>Hexapoda</taxon>
        <taxon>Insecta</taxon>
        <taxon>Pterygota</taxon>
        <taxon>Neoptera</taxon>
        <taxon>Paraneoptera</taxon>
        <taxon>Thysanoptera</taxon>
        <taxon>Terebrantia</taxon>
        <taxon>Thripoidea</taxon>
        <taxon>Thripidae</taxon>
        <taxon>Frankliniella</taxon>
    </lineage>
</organism>